<evidence type="ECO:0000256" key="4">
    <source>
        <dbReference type="ARBA" id="ARBA00012458"/>
    </source>
</evidence>
<sequence length="285" mass="30916">MDTDKALLWQCGKFKLDLSVPKIMGILNVTADSFSDGGDFLNKDAALRQAEQLRKDGADIIDIGGQSTRPGADSISVQEEMDRVLPLVEALSSWDIPISVDTFEPKVMREALAAGASIINDVYGLRKDGALEIIGASDCGVCIMHMQGEPKNMQKNPQYADLLSEVSNFLTTQAKKLELLGVSGNRICLDPGFGFGKTVKQNFELLAEADHFVRIGYPVLYGMSRKSSLGAVTGKENPKDRLISSVTAHLIAVEKGIQIVRVHDAAAMKEALTILNCTQNYKDLG</sequence>
<reference evidence="12" key="1">
    <citation type="submission" date="2017-05" db="EMBL/GenBank/DDBJ databases">
        <title>Improved OligoMM genomes.</title>
        <authorList>
            <person name="Garzetti D."/>
        </authorList>
    </citation>
    <scope>NUCLEOTIDE SEQUENCE [LARGE SCALE GENOMIC DNA]</scope>
    <source>
        <strain evidence="12">YL45</strain>
    </source>
</reference>
<keyword evidence="12" id="KW-1185">Reference proteome</keyword>
<dbReference type="GO" id="GO:0046654">
    <property type="term" value="P:tetrahydrofolate biosynthetic process"/>
    <property type="evidence" value="ECO:0007669"/>
    <property type="project" value="UniProtKB-UniPathway"/>
</dbReference>
<dbReference type="PANTHER" id="PTHR20941">
    <property type="entry name" value="FOLATE SYNTHESIS PROTEINS"/>
    <property type="match status" value="1"/>
</dbReference>
<dbReference type="InterPro" id="IPR011005">
    <property type="entry name" value="Dihydropteroate_synth-like_sf"/>
</dbReference>
<dbReference type="CDD" id="cd00739">
    <property type="entry name" value="DHPS"/>
    <property type="match status" value="1"/>
</dbReference>
<keyword evidence="7 9" id="KW-0460">Magnesium</keyword>
<dbReference type="AlphaFoldDB" id="A0A227KCX0"/>
<keyword evidence="6 9" id="KW-0479">Metal-binding</keyword>
<comment type="cofactor">
    <cofactor evidence="2 9">
        <name>Mg(2+)</name>
        <dbReference type="ChEBI" id="CHEBI:18420"/>
    </cofactor>
</comment>
<keyword evidence="5 9" id="KW-0808">Transferase</keyword>
<evidence type="ECO:0000256" key="2">
    <source>
        <dbReference type="ARBA" id="ARBA00001946"/>
    </source>
</evidence>
<comment type="similarity">
    <text evidence="9">Belongs to the DHPS family.</text>
</comment>
<evidence type="ECO:0000256" key="1">
    <source>
        <dbReference type="ARBA" id="ARBA00000012"/>
    </source>
</evidence>
<dbReference type="UniPathway" id="UPA00077">
    <property type="reaction ID" value="UER00156"/>
</dbReference>
<dbReference type="RefSeq" id="WP_066596051.1">
    <property type="nucleotide sequence ID" value="NZ_CAJTBZ010000024.1"/>
</dbReference>
<evidence type="ECO:0000256" key="8">
    <source>
        <dbReference type="ARBA" id="ARBA00022909"/>
    </source>
</evidence>
<dbReference type="GO" id="GO:0004156">
    <property type="term" value="F:dihydropteroate synthase activity"/>
    <property type="evidence" value="ECO:0007669"/>
    <property type="project" value="UniProtKB-EC"/>
</dbReference>
<comment type="caution">
    <text evidence="11">The sequence shown here is derived from an EMBL/GenBank/DDBJ whole genome shotgun (WGS) entry which is preliminary data.</text>
</comment>
<evidence type="ECO:0000256" key="3">
    <source>
        <dbReference type="ARBA" id="ARBA00004763"/>
    </source>
</evidence>
<gene>
    <name evidence="11" type="ORF">ADH67_12880</name>
</gene>
<accession>A0A227KCX0</accession>
<keyword evidence="8 9" id="KW-0289">Folate biosynthesis</keyword>
<organism evidence="11 12">
    <name type="scientific">Turicimonas muris</name>
    <dbReference type="NCBI Taxonomy" id="1796652"/>
    <lineage>
        <taxon>Bacteria</taxon>
        <taxon>Pseudomonadati</taxon>
        <taxon>Pseudomonadota</taxon>
        <taxon>Betaproteobacteria</taxon>
        <taxon>Burkholderiales</taxon>
        <taxon>Sutterellaceae</taxon>
        <taxon>Turicimonas</taxon>
    </lineage>
</organism>
<dbReference type="InterPro" id="IPR045031">
    <property type="entry name" value="DHP_synth-like"/>
</dbReference>
<dbReference type="GO" id="GO:0046656">
    <property type="term" value="P:folic acid biosynthetic process"/>
    <property type="evidence" value="ECO:0007669"/>
    <property type="project" value="UniProtKB-KW"/>
</dbReference>
<comment type="function">
    <text evidence="9">Catalyzes the condensation of para-aminobenzoate (pABA) with 6-hydroxymethyl-7,8-dihydropterin diphosphate (DHPt-PP) to form 7,8-dihydropteroate (H2Pte), the immediate precursor of folate derivatives.</text>
</comment>
<dbReference type="PROSITE" id="PS00792">
    <property type="entry name" value="DHPS_1"/>
    <property type="match status" value="1"/>
</dbReference>
<dbReference type="PROSITE" id="PS50972">
    <property type="entry name" value="PTERIN_BINDING"/>
    <property type="match status" value="1"/>
</dbReference>
<comment type="catalytic activity">
    <reaction evidence="1">
        <text>(7,8-dihydropterin-6-yl)methyl diphosphate + 4-aminobenzoate = 7,8-dihydropteroate + diphosphate</text>
        <dbReference type="Rhea" id="RHEA:19949"/>
        <dbReference type="ChEBI" id="CHEBI:17836"/>
        <dbReference type="ChEBI" id="CHEBI:17839"/>
        <dbReference type="ChEBI" id="CHEBI:33019"/>
        <dbReference type="ChEBI" id="CHEBI:72950"/>
        <dbReference type="EC" id="2.5.1.15"/>
    </reaction>
</comment>
<evidence type="ECO:0000256" key="5">
    <source>
        <dbReference type="ARBA" id="ARBA00022679"/>
    </source>
</evidence>
<evidence type="ECO:0000259" key="10">
    <source>
        <dbReference type="PROSITE" id="PS50972"/>
    </source>
</evidence>
<comment type="pathway">
    <text evidence="3 9">Cofactor biosynthesis; tetrahydrofolate biosynthesis; 7,8-dihydrofolate from 2-amino-4-hydroxy-6-hydroxymethyl-7,8-dihydropteridine diphosphate and 4-aminobenzoate: step 1/2.</text>
</comment>
<dbReference type="EMBL" id="NHMP01000015">
    <property type="protein sequence ID" value="OXE44294.1"/>
    <property type="molecule type" value="Genomic_DNA"/>
</dbReference>
<dbReference type="GO" id="GO:0046872">
    <property type="term" value="F:metal ion binding"/>
    <property type="evidence" value="ECO:0007669"/>
    <property type="project" value="UniProtKB-KW"/>
</dbReference>
<evidence type="ECO:0000256" key="9">
    <source>
        <dbReference type="RuleBase" id="RU361205"/>
    </source>
</evidence>
<protein>
    <recommendedName>
        <fullName evidence="4 9">Dihydropteroate synthase</fullName>
        <shortName evidence="9">DHPS</shortName>
        <ecNumber evidence="4 9">2.5.1.15</ecNumber>
    </recommendedName>
    <alternativeName>
        <fullName evidence="9">Dihydropteroate pyrophosphorylase</fullName>
    </alternativeName>
</protein>
<dbReference type="InterPro" id="IPR000489">
    <property type="entry name" value="Pterin-binding_dom"/>
</dbReference>
<name>A0A227KCX0_9BURK</name>
<dbReference type="InterPro" id="IPR006390">
    <property type="entry name" value="DHP_synth_dom"/>
</dbReference>
<proteinExistence type="inferred from homology"/>
<dbReference type="Pfam" id="PF00809">
    <property type="entry name" value="Pterin_bind"/>
    <property type="match status" value="1"/>
</dbReference>
<dbReference type="GeneID" id="78362893"/>
<dbReference type="PROSITE" id="PS00793">
    <property type="entry name" value="DHPS_2"/>
    <property type="match status" value="1"/>
</dbReference>
<dbReference type="PANTHER" id="PTHR20941:SF1">
    <property type="entry name" value="FOLIC ACID SYNTHESIS PROTEIN FOL1"/>
    <property type="match status" value="1"/>
</dbReference>
<dbReference type="Proteomes" id="UP000214610">
    <property type="component" value="Unassembled WGS sequence"/>
</dbReference>
<evidence type="ECO:0000313" key="12">
    <source>
        <dbReference type="Proteomes" id="UP000214610"/>
    </source>
</evidence>
<dbReference type="NCBIfam" id="TIGR01496">
    <property type="entry name" value="DHPS"/>
    <property type="match status" value="1"/>
</dbReference>
<dbReference type="SUPFAM" id="SSF51717">
    <property type="entry name" value="Dihydropteroate synthetase-like"/>
    <property type="match status" value="1"/>
</dbReference>
<dbReference type="GO" id="GO:0005829">
    <property type="term" value="C:cytosol"/>
    <property type="evidence" value="ECO:0007669"/>
    <property type="project" value="TreeGrafter"/>
</dbReference>
<dbReference type="EC" id="2.5.1.15" evidence="4 9"/>
<evidence type="ECO:0000313" key="11">
    <source>
        <dbReference type="EMBL" id="OXE44294.1"/>
    </source>
</evidence>
<evidence type="ECO:0000256" key="7">
    <source>
        <dbReference type="ARBA" id="ARBA00022842"/>
    </source>
</evidence>
<dbReference type="Gene3D" id="3.20.20.20">
    <property type="entry name" value="Dihydropteroate synthase-like"/>
    <property type="match status" value="1"/>
</dbReference>
<evidence type="ECO:0000256" key="6">
    <source>
        <dbReference type="ARBA" id="ARBA00022723"/>
    </source>
</evidence>
<feature type="domain" description="Pterin-binding" evidence="10">
    <location>
        <begin position="21"/>
        <end position="273"/>
    </location>
</feature>